<dbReference type="InterPro" id="IPR008979">
    <property type="entry name" value="Galactose-bd-like_sf"/>
</dbReference>
<reference evidence="1 2" key="1">
    <citation type="submission" date="2019-07" db="EMBL/GenBank/DDBJ databases">
        <authorList>
            <person name="Hibberd C M."/>
            <person name="Gehrig L. J."/>
            <person name="Chang H.-W."/>
            <person name="Venkatesh S."/>
        </authorList>
    </citation>
    <scope>NUCLEOTIDE SEQUENCE [LARGE SCALE GENOMIC DNA]</scope>
    <source>
        <strain evidence="1">Ruminococcus_torques_SSTS_Bg7063</strain>
    </source>
</reference>
<dbReference type="EMBL" id="CABHNA010000053">
    <property type="protein sequence ID" value="VUX08028.1"/>
    <property type="molecule type" value="Genomic_DNA"/>
</dbReference>
<dbReference type="PANTHER" id="PTHR36848">
    <property type="entry name" value="DNA-BINDING PROTEIN (PUTATIVE SECRETED PROTEIN)-RELATED"/>
    <property type="match status" value="1"/>
</dbReference>
<dbReference type="PANTHER" id="PTHR36848:SF2">
    <property type="entry name" value="SECRETED PROTEIN"/>
    <property type="match status" value="1"/>
</dbReference>
<dbReference type="SUPFAM" id="SSF49785">
    <property type="entry name" value="Galactose-binding domain-like"/>
    <property type="match status" value="1"/>
</dbReference>
<sequence>MNNYIFPFLWMRDQEEDVLRNEIAKIEECGIRAVCLESRPHPDFGGPGWWHDFDIVLEEAKKRDMKIWILDDAHFPTGQANGSIPEKHPELARKYIMMQHTDCVGPIVQASLDVNLFMTKAFTWMDFGKPVKKPLIDQQELLSVMAYPVIEGDLLGSNPIDLTDCVGEDGWMTADLPAGVWRICVSFITYDFGARNEYINYIDEKSVRVLLDEIYEPHYEHYKEEFGKTIAGFFSDEPGFYNVDDFDMNDAIGRKKMALPWSDEMYQVMEEKAGADWKQQLPLLWMDSEDQTICAAARKEYMDHVSELYSKNFSRQLGKWCEDHQVEYIGHVIEDNNEHCRLGCGAGHYFRAMDGQHMAGIDTIGGQILPGNPYASRHGVAYVGDGKFNHFGLAKLGASSAQIDPKKKGRLMCEAFGAYGWNFGVRSMKWLVDYLLIQGVNHFVPHAFSMAEYPDCDCPPHFYARGNNPEFTYFAELMKYTNRMCDCFNGGQNVPVAGVFYPAEHDWMQDCMQIQTPGQTLQENQIDYELIPLDVLTDPKTYGTKIEDGRLIVNGRKMQILLIPETDYLDEKLAKFLKKAVKKGLKAAYINHRPVKVVGEQAEQEITVRVPELPVILLEQIAEELKKQKMYDILVSEEEKSLLYYHYRKEEDIYFLFNTSLSETIETEVLIPEQTELICWDAWKDQYVTVEQKEIPEGRKVAVKLVPYESLLLMTNRSGGKVQTVKERPQTYEVLDLSDGWNFSKVRSAEYPDFSEPVHVEKLRPVSAEDPQFSGVMRYEKILELSPKGGRILFSAQYVYEAAEVFVNGMSAGKRLTPGYEWDITELCVPGENEIVIEVVNTPTRDTMKNPGIFGPDREILEPSGMFGKIVLSFY</sequence>
<proteinExistence type="predicted"/>
<accession>A0A564TL96</accession>
<dbReference type="Proteomes" id="UP000363661">
    <property type="component" value="Unassembled WGS sequence"/>
</dbReference>
<gene>
    <name evidence="1" type="ORF">RTSSTS7063_01424</name>
</gene>
<evidence type="ECO:0000313" key="2">
    <source>
        <dbReference type="Proteomes" id="UP000363661"/>
    </source>
</evidence>
<organism evidence="1 2">
    <name type="scientific">[Ruminococcus] torques</name>
    <dbReference type="NCBI Taxonomy" id="33039"/>
    <lineage>
        <taxon>Bacteria</taxon>
        <taxon>Bacillati</taxon>
        <taxon>Bacillota</taxon>
        <taxon>Clostridia</taxon>
        <taxon>Lachnospirales</taxon>
        <taxon>Lachnospiraceae</taxon>
        <taxon>Mediterraneibacter</taxon>
    </lineage>
</organism>
<name>A0A564TL96_9FIRM</name>
<evidence type="ECO:0000313" key="1">
    <source>
        <dbReference type="EMBL" id="VUX08028.1"/>
    </source>
</evidence>
<dbReference type="RefSeq" id="WP_144366995.1">
    <property type="nucleotide sequence ID" value="NZ_CABHNA010000053.1"/>
</dbReference>
<protein>
    <submittedName>
        <fullName evidence="1">Glycosyl hydrolases family 2, sugar binding domain</fullName>
    </submittedName>
</protein>
<keyword evidence="1" id="KW-0378">Hydrolase</keyword>
<dbReference type="AlphaFoldDB" id="A0A564TL96"/>
<keyword evidence="2" id="KW-1185">Reference proteome</keyword>
<dbReference type="InterPro" id="IPR053161">
    <property type="entry name" value="Ulvan_degrading_GH"/>
</dbReference>
<dbReference type="Gene3D" id="2.60.120.260">
    <property type="entry name" value="Galactose-binding domain-like"/>
    <property type="match status" value="1"/>
</dbReference>
<dbReference type="GO" id="GO:0016787">
    <property type="term" value="F:hydrolase activity"/>
    <property type="evidence" value="ECO:0007669"/>
    <property type="project" value="UniProtKB-KW"/>
</dbReference>